<keyword evidence="3" id="KW-1185">Reference proteome</keyword>
<sequence length="573" mass="63800">MSTLFGASSIPNLTIREPGDTLRCASQGELRVKVSRPDCAHEIMSVALRLELSEFSEVVYLKEGAVLPDVVQRARLCNCSLAYENATSDSDIWHVGAEERIAWTSEIVLLKDHPVVLPFTVDVPNVNYPPGVNRMRVARNSRHSLGDLAYELTFTDGRIVERPVGYTTFVPMHEATPTESPYSRSVTFKNGPCDEYYTNPHELDDLQRCLPKEERSQFTAEVILETGNIVQQGHRVKGRITIHTTQGSTTMSEITVGVLTHYDDRWASEQAITGGDADFVDARYADTRCRTYSNTMPLDAESPSYAWLFTGERRPIRVPFANVASNADDGSDPLTPEHPYFNFDFEVPRETPVDFPSYYTTTENRLLFKLDVLYSPEVADCLGKPMSRPPVMAADAAAATEERMWQTHSPVGHPGEFERKDTRRTMTLEALVPITVVGGTVEDAHPAPHYLAPGLPVPVIRAAGEIGLEYPIADPVVKEEPLAETTSRLIQAHKGGPWAEMMSRLMESHSRYVAGLGSPLAEEIPDPTRYYRRGDYAGLLWKKKKVAEERGFPSFRPETAETEVGGDQQPLGL</sequence>
<name>A0AAD7FTM3_9AGAR</name>
<protein>
    <submittedName>
        <fullName evidence="2">Uncharacterized protein</fullName>
    </submittedName>
</protein>
<reference evidence="2" key="1">
    <citation type="submission" date="2023-03" db="EMBL/GenBank/DDBJ databases">
        <title>Massive genome expansion in bonnet fungi (Mycena s.s.) driven by repeated elements and novel gene families across ecological guilds.</title>
        <authorList>
            <consortium name="Lawrence Berkeley National Laboratory"/>
            <person name="Harder C.B."/>
            <person name="Miyauchi S."/>
            <person name="Viragh M."/>
            <person name="Kuo A."/>
            <person name="Thoen E."/>
            <person name="Andreopoulos B."/>
            <person name="Lu D."/>
            <person name="Skrede I."/>
            <person name="Drula E."/>
            <person name="Henrissat B."/>
            <person name="Morin E."/>
            <person name="Kohler A."/>
            <person name="Barry K."/>
            <person name="LaButti K."/>
            <person name="Morin E."/>
            <person name="Salamov A."/>
            <person name="Lipzen A."/>
            <person name="Mereny Z."/>
            <person name="Hegedus B."/>
            <person name="Baldrian P."/>
            <person name="Stursova M."/>
            <person name="Weitz H."/>
            <person name="Taylor A."/>
            <person name="Grigoriev I.V."/>
            <person name="Nagy L.G."/>
            <person name="Martin F."/>
            <person name="Kauserud H."/>
        </authorList>
    </citation>
    <scope>NUCLEOTIDE SEQUENCE</scope>
    <source>
        <strain evidence="2">9284</strain>
    </source>
</reference>
<accession>A0AAD7FTM3</accession>
<dbReference type="EMBL" id="JARKIF010000006">
    <property type="protein sequence ID" value="KAJ7637184.1"/>
    <property type="molecule type" value="Genomic_DNA"/>
</dbReference>
<proteinExistence type="predicted"/>
<feature type="region of interest" description="Disordered" evidence="1">
    <location>
        <begin position="551"/>
        <end position="573"/>
    </location>
</feature>
<comment type="caution">
    <text evidence="2">The sequence shown here is derived from an EMBL/GenBank/DDBJ whole genome shotgun (WGS) entry which is preliminary data.</text>
</comment>
<evidence type="ECO:0000256" key="1">
    <source>
        <dbReference type="SAM" id="MobiDB-lite"/>
    </source>
</evidence>
<evidence type="ECO:0000313" key="2">
    <source>
        <dbReference type="EMBL" id="KAJ7637184.1"/>
    </source>
</evidence>
<dbReference type="AlphaFoldDB" id="A0AAD7FTM3"/>
<gene>
    <name evidence="2" type="ORF">FB45DRAFT_1056393</name>
</gene>
<organism evidence="2 3">
    <name type="scientific">Roridomyces roridus</name>
    <dbReference type="NCBI Taxonomy" id="1738132"/>
    <lineage>
        <taxon>Eukaryota</taxon>
        <taxon>Fungi</taxon>
        <taxon>Dikarya</taxon>
        <taxon>Basidiomycota</taxon>
        <taxon>Agaricomycotina</taxon>
        <taxon>Agaricomycetes</taxon>
        <taxon>Agaricomycetidae</taxon>
        <taxon>Agaricales</taxon>
        <taxon>Marasmiineae</taxon>
        <taxon>Mycenaceae</taxon>
        <taxon>Roridomyces</taxon>
    </lineage>
</organism>
<evidence type="ECO:0000313" key="3">
    <source>
        <dbReference type="Proteomes" id="UP001221142"/>
    </source>
</evidence>
<dbReference type="Proteomes" id="UP001221142">
    <property type="component" value="Unassembled WGS sequence"/>
</dbReference>